<dbReference type="Proteomes" id="UP000197153">
    <property type="component" value="Chromosome 4"/>
</dbReference>
<evidence type="ECO:0000256" key="1">
    <source>
        <dbReference type="SAM" id="MobiDB-lite"/>
    </source>
</evidence>
<keyword evidence="4" id="KW-1185">Reference proteome</keyword>
<protein>
    <submittedName>
        <fullName evidence="3">Uncharacterized protein</fullName>
    </submittedName>
</protein>
<feature type="region of interest" description="Disordered" evidence="1">
    <location>
        <begin position="29"/>
        <end position="49"/>
    </location>
</feature>
<organism evidence="3 4">
    <name type="scientific">Nitrospirillum viridazoti CBAmc</name>
    <dbReference type="NCBI Taxonomy" id="1441467"/>
    <lineage>
        <taxon>Bacteria</taxon>
        <taxon>Pseudomonadati</taxon>
        <taxon>Pseudomonadota</taxon>
        <taxon>Alphaproteobacteria</taxon>
        <taxon>Rhodospirillales</taxon>
        <taxon>Azospirillaceae</taxon>
        <taxon>Nitrospirillum</taxon>
        <taxon>Nitrospirillum viridazoti</taxon>
    </lineage>
</organism>
<keyword evidence="2" id="KW-1133">Transmembrane helix</keyword>
<dbReference type="AlphaFoldDB" id="A0A248K3T6"/>
<keyword evidence="2" id="KW-0812">Transmembrane</keyword>
<name>A0A248K3T6_9PROT</name>
<evidence type="ECO:0000313" key="4">
    <source>
        <dbReference type="Proteomes" id="UP000197153"/>
    </source>
</evidence>
<feature type="region of interest" description="Disordered" evidence="1">
    <location>
        <begin position="1"/>
        <end position="20"/>
    </location>
</feature>
<feature type="transmembrane region" description="Helical" evidence="2">
    <location>
        <begin position="55"/>
        <end position="75"/>
    </location>
</feature>
<proteinExistence type="predicted"/>
<dbReference type="RefSeq" id="WP_088875497.1">
    <property type="nucleotide sequence ID" value="NZ_CP022113.1"/>
</dbReference>
<evidence type="ECO:0000313" key="3">
    <source>
        <dbReference type="EMBL" id="ASG25114.1"/>
    </source>
</evidence>
<keyword evidence="2" id="KW-0472">Membrane</keyword>
<gene>
    <name evidence="3" type="ORF">Y958_29550</name>
</gene>
<feature type="compositionally biased region" description="Pro residues" evidence="1">
    <location>
        <begin position="1"/>
        <end position="14"/>
    </location>
</feature>
<dbReference type="KEGG" id="nao:Y958_29550"/>
<reference evidence="3 4" key="1">
    <citation type="submission" date="2017-06" db="EMBL/GenBank/DDBJ databases">
        <title>Complete genome sequence of Nitrospirillum amazonense strain CBAmC, an endophytic nitrogen-fixing and plant growth-promoting bacterium, isolated from sugarcane.</title>
        <authorList>
            <person name="Schwab S."/>
            <person name="dos Santos Teixeira K.R."/>
            <person name="Simoes Araujo J.L."/>
            <person name="Soares Vidal M."/>
            <person name="Borges de Freitas H.R."/>
            <person name="Rivello Crivelaro A.L."/>
            <person name="Bueno de Camargo Nunes A."/>
            <person name="dos Santos C.M."/>
            <person name="Palmeira da Silva Rosa D."/>
            <person name="da Silva Padilha D."/>
            <person name="da Silva E."/>
            <person name="Araujo Terra L."/>
            <person name="Soares Mendes V."/>
            <person name="Farinelli L."/>
            <person name="Magalhaes Cruz L."/>
            <person name="Baldani J.I."/>
        </authorList>
    </citation>
    <scope>NUCLEOTIDE SEQUENCE [LARGE SCALE GENOMIC DNA]</scope>
    <source>
        <strain evidence="3 4">CBAmC</strain>
    </source>
</reference>
<accession>A0A248K3T6</accession>
<evidence type="ECO:0000256" key="2">
    <source>
        <dbReference type="SAM" id="Phobius"/>
    </source>
</evidence>
<sequence length="79" mass="8549">MASFTPPPHPSPEPPRPRPRTKLEQLAEGAYHGTGEAPPPRKQAQRPSGTKLTDLLTSAPVAYTAFGVVLGFIFGSRRR</sequence>
<dbReference type="EMBL" id="CP022113">
    <property type="protein sequence ID" value="ASG25114.1"/>
    <property type="molecule type" value="Genomic_DNA"/>
</dbReference>